<dbReference type="PANTHER" id="PTHR23324">
    <property type="entry name" value="SEC14 RELATED PROTEIN"/>
    <property type="match status" value="1"/>
</dbReference>
<sequence length="556" mass="62811">MDEDSYLEQLSEDEKNTLTTFLNNVKDIGREECSSKLYLIRWLRARSWNLQEAEKMLRNHIRWRVENHVDNIMSWFKTPDVVENYFPGSIFGQDKRGRPLMIAPVGRFDPKTFMRAITKADFLRSRIYQMEYTLKVIFPDASRRAGTYIDQLSLIMDMEGLGLKHLNPSWLSFASESVTMLDANYPEVLGICFVVNAPPIFSTLYNFLKPMLSKATQEKIHVLSSDFKDTLSQFFDLETLPAIYGGSVRDPDGDPRCPSQIAWVGPVPEEYIKRMQASIPERTDGIYCSTSLDSSTFPSIAASPDERMALAEVGRGSQHDIPLGVLSAGVDLKWYILCETHDIGVGLYVDPISKKTNENGLNGFSNGGRSSIPRSRSADSPQFKRSIKALINGVDNRSSPPSQMSLIEVAPIERITTQVIPTQNSCTVTIPGFYYLRLDNSYSWMRVKHVRYAVQIINQEASTNTGQSITEDLSSVQPTPKLVKEVSTHLEENNSYVQPSVASVPRFHRRRYPLETGGNMDVNVSLLFRLLAHVLLMPKDSPTATPMRRSPERLDS</sequence>
<evidence type="ECO:0000313" key="4">
    <source>
        <dbReference type="EMBL" id="CAL5137145.1"/>
    </source>
</evidence>
<accession>A0AAV2TLE0</accession>
<name>A0AAV2TLE0_CALDB</name>
<dbReference type="InterPro" id="IPR001251">
    <property type="entry name" value="CRAL-TRIO_dom"/>
</dbReference>
<dbReference type="SMART" id="SM00516">
    <property type="entry name" value="SEC14"/>
    <property type="match status" value="1"/>
</dbReference>
<gene>
    <name evidence="4" type="ORF">CDAUBV1_LOCUS11410</name>
</gene>
<dbReference type="AlphaFoldDB" id="A0AAV2TLE0"/>
<dbReference type="Proteomes" id="UP001497525">
    <property type="component" value="Unassembled WGS sequence"/>
</dbReference>
<feature type="domain" description="CRAL-TRIO" evidence="2">
    <location>
        <begin position="78"/>
        <end position="252"/>
    </location>
</feature>
<dbReference type="SMART" id="SM01100">
    <property type="entry name" value="CRAL_TRIO_N"/>
    <property type="match status" value="1"/>
</dbReference>
<dbReference type="PRINTS" id="PR00180">
    <property type="entry name" value="CRETINALDHBP"/>
</dbReference>
<dbReference type="InterPro" id="IPR036865">
    <property type="entry name" value="CRAL-TRIO_dom_sf"/>
</dbReference>
<evidence type="ECO:0000259" key="3">
    <source>
        <dbReference type="PROSITE" id="PS50866"/>
    </source>
</evidence>
<dbReference type="SUPFAM" id="SSF52087">
    <property type="entry name" value="CRAL/TRIO domain"/>
    <property type="match status" value="1"/>
</dbReference>
<evidence type="ECO:0000313" key="5">
    <source>
        <dbReference type="Proteomes" id="UP001497525"/>
    </source>
</evidence>
<dbReference type="InterPro" id="IPR009038">
    <property type="entry name" value="GOLD_dom"/>
</dbReference>
<dbReference type="Gene3D" id="2.60.120.680">
    <property type="entry name" value="GOLD domain"/>
    <property type="match status" value="1"/>
</dbReference>
<dbReference type="CDD" id="cd00170">
    <property type="entry name" value="SEC14"/>
    <property type="match status" value="1"/>
</dbReference>
<comment type="caution">
    <text evidence="4">The sequence shown here is derived from an EMBL/GenBank/DDBJ whole genome shotgun (WGS) entry which is preliminary data.</text>
</comment>
<dbReference type="PROSITE" id="PS50191">
    <property type="entry name" value="CRAL_TRIO"/>
    <property type="match status" value="1"/>
</dbReference>
<dbReference type="InterPro" id="IPR036598">
    <property type="entry name" value="GOLD_dom_sf"/>
</dbReference>
<protein>
    <recommendedName>
        <fullName evidence="6">CRAL-TRIO domain-containing protein</fullName>
    </recommendedName>
</protein>
<dbReference type="PROSITE" id="PS50866">
    <property type="entry name" value="GOLD"/>
    <property type="match status" value="1"/>
</dbReference>
<dbReference type="InterPro" id="IPR036273">
    <property type="entry name" value="CRAL/TRIO_N_dom_sf"/>
</dbReference>
<dbReference type="Gene3D" id="3.40.525.10">
    <property type="entry name" value="CRAL-TRIO lipid binding domain"/>
    <property type="match status" value="1"/>
</dbReference>
<proteinExistence type="predicted"/>
<dbReference type="EMBL" id="CAXLJL010000378">
    <property type="protein sequence ID" value="CAL5137145.1"/>
    <property type="molecule type" value="Genomic_DNA"/>
</dbReference>
<reference evidence="4" key="1">
    <citation type="submission" date="2024-06" db="EMBL/GenBank/DDBJ databases">
        <authorList>
            <person name="Liu X."/>
            <person name="Lenzi L."/>
            <person name="Haldenby T S."/>
            <person name="Uol C."/>
        </authorList>
    </citation>
    <scope>NUCLEOTIDE SEQUENCE</scope>
</reference>
<dbReference type="SUPFAM" id="SSF46938">
    <property type="entry name" value="CRAL/TRIO N-terminal domain"/>
    <property type="match status" value="1"/>
</dbReference>
<dbReference type="InterPro" id="IPR051064">
    <property type="entry name" value="SEC14/CRAL-TRIO_domain"/>
</dbReference>
<dbReference type="SUPFAM" id="SSF101576">
    <property type="entry name" value="Supernatant protein factor (SPF), C-terminal domain"/>
    <property type="match status" value="1"/>
</dbReference>
<evidence type="ECO:0000256" key="1">
    <source>
        <dbReference type="SAM" id="MobiDB-lite"/>
    </source>
</evidence>
<feature type="region of interest" description="Disordered" evidence="1">
    <location>
        <begin position="359"/>
        <end position="380"/>
    </location>
</feature>
<dbReference type="PANTHER" id="PTHR23324:SF83">
    <property type="entry name" value="SEC14-LIKE PROTEIN 2"/>
    <property type="match status" value="1"/>
</dbReference>
<evidence type="ECO:0008006" key="6">
    <source>
        <dbReference type="Google" id="ProtNLM"/>
    </source>
</evidence>
<dbReference type="GO" id="GO:0005737">
    <property type="term" value="C:cytoplasm"/>
    <property type="evidence" value="ECO:0007669"/>
    <property type="project" value="TreeGrafter"/>
</dbReference>
<organism evidence="4 5">
    <name type="scientific">Calicophoron daubneyi</name>
    <name type="common">Rumen fluke</name>
    <name type="synonym">Paramphistomum daubneyi</name>
    <dbReference type="NCBI Taxonomy" id="300641"/>
    <lineage>
        <taxon>Eukaryota</taxon>
        <taxon>Metazoa</taxon>
        <taxon>Spiralia</taxon>
        <taxon>Lophotrochozoa</taxon>
        <taxon>Platyhelminthes</taxon>
        <taxon>Trematoda</taxon>
        <taxon>Digenea</taxon>
        <taxon>Plagiorchiida</taxon>
        <taxon>Pronocephalata</taxon>
        <taxon>Paramphistomoidea</taxon>
        <taxon>Paramphistomidae</taxon>
        <taxon>Calicophoron</taxon>
    </lineage>
</organism>
<feature type="domain" description="GOLD" evidence="3">
    <location>
        <begin position="306"/>
        <end position="456"/>
    </location>
</feature>
<dbReference type="InterPro" id="IPR011074">
    <property type="entry name" value="CRAL/TRIO_N_dom"/>
</dbReference>
<dbReference type="Pfam" id="PF00650">
    <property type="entry name" value="CRAL_TRIO"/>
    <property type="match status" value="1"/>
</dbReference>
<evidence type="ECO:0000259" key="2">
    <source>
        <dbReference type="PROSITE" id="PS50191"/>
    </source>
</evidence>